<evidence type="ECO:0000313" key="7">
    <source>
        <dbReference type="EMBL" id="OCB90152.1"/>
    </source>
</evidence>
<dbReference type="EMBL" id="LNZH02000140">
    <property type="protein sequence ID" value="OCB90152.1"/>
    <property type="molecule type" value="Genomic_DNA"/>
</dbReference>
<reference evidence="7" key="1">
    <citation type="submission" date="2016-06" db="EMBL/GenBank/DDBJ databases">
        <title>Draft Genome sequence of the fungus Inonotus baumii.</title>
        <authorList>
            <person name="Zhu H."/>
            <person name="Lin W."/>
        </authorList>
    </citation>
    <scope>NUCLEOTIDE SEQUENCE</scope>
    <source>
        <strain evidence="7">821</strain>
    </source>
</reference>
<feature type="compositionally biased region" description="Basic and acidic residues" evidence="5">
    <location>
        <begin position="95"/>
        <end position="104"/>
    </location>
</feature>
<dbReference type="AlphaFoldDB" id="A0A9Q5N7W9"/>
<keyword evidence="4 6" id="KW-0472">Membrane</keyword>
<feature type="transmembrane region" description="Helical" evidence="6">
    <location>
        <begin position="136"/>
        <end position="161"/>
    </location>
</feature>
<dbReference type="Pfam" id="PF00335">
    <property type="entry name" value="Tetraspanin"/>
    <property type="match status" value="1"/>
</dbReference>
<keyword evidence="3 6" id="KW-1133">Transmembrane helix</keyword>
<sequence>MASSQRPILEAQDDNIPLEPPVVPFAGSRTPASPAGSLRTVTPPVSVAHSSTSNSLSGNFLPSKFPAPQSLYQRKAKGIINSSTQSKQGGGREAFGSKEARMPEEKDDDYDGVDFSRRNWKASAPLRWNRFKWTLFWTNFIVSVYSLTALIICLLTWLNVWSNADVIRVGNRTLLVLSTIASSFGILSSLVGSAGILLNNRGFLAVYTVLLWITFAFICAPGYLAYKTRTFNLEGKINAQWSQALGETGRLRIQNSLGCCGYFSPFVEATISQLCYARSVLPGCKNSYLKFERMTLGRWYGVAFGLVPFHLFAILAALLCSNHVTYRFGKGMIPKAYRLDMNAMALIMDHWASQLAEQYGAGVASEVISRTRSNLQLDCVPTLGYNSGAQIPGTASGNLPGASSLREQDALLEDGSMREIKKS</sequence>
<dbReference type="InterPro" id="IPR018499">
    <property type="entry name" value="Tetraspanin/Peripherin"/>
</dbReference>
<evidence type="ECO:0000256" key="2">
    <source>
        <dbReference type="ARBA" id="ARBA00022692"/>
    </source>
</evidence>
<keyword evidence="2 6" id="KW-0812">Transmembrane</keyword>
<evidence type="ECO:0000256" key="6">
    <source>
        <dbReference type="SAM" id="Phobius"/>
    </source>
</evidence>
<comment type="caution">
    <text evidence="7">The sequence shown here is derived from an EMBL/GenBank/DDBJ whole genome shotgun (WGS) entry which is preliminary data.</text>
</comment>
<evidence type="ECO:0000256" key="4">
    <source>
        <dbReference type="ARBA" id="ARBA00023136"/>
    </source>
</evidence>
<feature type="transmembrane region" description="Helical" evidence="6">
    <location>
        <begin position="299"/>
        <end position="319"/>
    </location>
</feature>
<evidence type="ECO:0000256" key="5">
    <source>
        <dbReference type="SAM" id="MobiDB-lite"/>
    </source>
</evidence>
<keyword evidence="8" id="KW-1185">Reference proteome</keyword>
<evidence type="ECO:0000313" key="8">
    <source>
        <dbReference type="Proteomes" id="UP000757232"/>
    </source>
</evidence>
<feature type="compositionally biased region" description="Polar residues" evidence="5">
    <location>
        <begin position="48"/>
        <end position="60"/>
    </location>
</feature>
<evidence type="ECO:0000256" key="3">
    <source>
        <dbReference type="ARBA" id="ARBA00022989"/>
    </source>
</evidence>
<dbReference type="GO" id="GO:0016020">
    <property type="term" value="C:membrane"/>
    <property type="evidence" value="ECO:0007669"/>
    <property type="project" value="UniProtKB-SubCell"/>
</dbReference>
<accession>A0A9Q5N7W9</accession>
<dbReference type="OrthoDB" id="2156690at2759"/>
<protein>
    <recommendedName>
        <fullName evidence="9">Tetraspanin Tsp2</fullName>
    </recommendedName>
</protein>
<name>A0A9Q5N7W9_SANBA</name>
<evidence type="ECO:0008006" key="9">
    <source>
        <dbReference type="Google" id="ProtNLM"/>
    </source>
</evidence>
<evidence type="ECO:0000256" key="1">
    <source>
        <dbReference type="ARBA" id="ARBA00004141"/>
    </source>
</evidence>
<feature type="transmembrane region" description="Helical" evidence="6">
    <location>
        <begin position="173"/>
        <end position="198"/>
    </location>
</feature>
<feature type="region of interest" description="Disordered" evidence="5">
    <location>
        <begin position="82"/>
        <end position="109"/>
    </location>
</feature>
<proteinExistence type="predicted"/>
<feature type="region of interest" description="Disordered" evidence="5">
    <location>
        <begin position="1"/>
        <end position="61"/>
    </location>
</feature>
<dbReference type="Proteomes" id="UP000757232">
    <property type="component" value="Unassembled WGS sequence"/>
</dbReference>
<feature type="transmembrane region" description="Helical" evidence="6">
    <location>
        <begin position="204"/>
        <end position="226"/>
    </location>
</feature>
<gene>
    <name evidence="7" type="ORF">A7U60_g2613</name>
</gene>
<organism evidence="7 8">
    <name type="scientific">Sanghuangporus baumii</name>
    <name type="common">Phellinus baumii</name>
    <dbReference type="NCBI Taxonomy" id="108892"/>
    <lineage>
        <taxon>Eukaryota</taxon>
        <taxon>Fungi</taxon>
        <taxon>Dikarya</taxon>
        <taxon>Basidiomycota</taxon>
        <taxon>Agaricomycotina</taxon>
        <taxon>Agaricomycetes</taxon>
        <taxon>Hymenochaetales</taxon>
        <taxon>Hymenochaetaceae</taxon>
        <taxon>Sanghuangporus</taxon>
    </lineage>
</organism>
<comment type="subcellular location">
    <subcellularLocation>
        <location evidence="1">Membrane</location>
        <topology evidence="1">Multi-pass membrane protein</topology>
    </subcellularLocation>
</comment>